<dbReference type="Pfam" id="PF25115">
    <property type="entry name" value="Agd3_CE"/>
    <property type="match status" value="1"/>
</dbReference>
<feature type="region of interest" description="Disordered" evidence="1">
    <location>
        <begin position="23"/>
        <end position="55"/>
    </location>
</feature>
<feature type="domain" description="Agd3 CBM87" evidence="4">
    <location>
        <begin position="98"/>
        <end position="310"/>
    </location>
</feature>
<evidence type="ECO:0000313" key="6">
    <source>
        <dbReference type="EMBL" id="KAK5087264.1"/>
    </source>
</evidence>
<feature type="domain" description="Agd3 C-terminal" evidence="5">
    <location>
        <begin position="689"/>
        <end position="755"/>
    </location>
</feature>
<reference evidence="6 7" key="1">
    <citation type="submission" date="2023-08" db="EMBL/GenBank/DDBJ databases">
        <title>Black Yeasts Isolated from many extreme environments.</title>
        <authorList>
            <person name="Coleine C."/>
            <person name="Stajich J.E."/>
            <person name="Selbmann L."/>
        </authorList>
    </citation>
    <scope>NUCLEOTIDE SEQUENCE [LARGE SCALE GENOMIC DNA]</scope>
    <source>
        <strain evidence="6 7">CCFEE 5885</strain>
    </source>
</reference>
<dbReference type="PANTHER" id="PTHR31002:SF34">
    <property type="entry name" value="CELL WALL PROTEIN CWP1-RELATED"/>
    <property type="match status" value="1"/>
</dbReference>
<evidence type="ECO:0000259" key="4">
    <source>
        <dbReference type="Pfam" id="PF25116"/>
    </source>
</evidence>
<feature type="signal peptide" evidence="2">
    <location>
        <begin position="1"/>
        <end position="18"/>
    </location>
</feature>
<comment type="caution">
    <text evidence="6">The sequence shown here is derived from an EMBL/GenBank/DDBJ whole genome shotgun (WGS) entry which is preliminary data.</text>
</comment>
<keyword evidence="2" id="KW-0732">Signal</keyword>
<evidence type="ECO:0000256" key="2">
    <source>
        <dbReference type="SAM" id="SignalP"/>
    </source>
</evidence>
<organism evidence="6 7">
    <name type="scientific">Lithohypha guttulata</name>
    <dbReference type="NCBI Taxonomy" id="1690604"/>
    <lineage>
        <taxon>Eukaryota</taxon>
        <taxon>Fungi</taxon>
        <taxon>Dikarya</taxon>
        <taxon>Ascomycota</taxon>
        <taxon>Pezizomycotina</taxon>
        <taxon>Eurotiomycetes</taxon>
        <taxon>Chaetothyriomycetidae</taxon>
        <taxon>Chaetothyriales</taxon>
        <taxon>Trichomeriaceae</taxon>
        <taxon>Lithohypha</taxon>
    </lineage>
</organism>
<feature type="chain" id="PRO_5045282462" description="Extracellular serine-rich protein" evidence="2">
    <location>
        <begin position="19"/>
        <end position="757"/>
    </location>
</feature>
<feature type="compositionally biased region" description="Low complexity" evidence="1">
    <location>
        <begin position="43"/>
        <end position="55"/>
    </location>
</feature>
<sequence length="757" mass="83243">MKSISFFWFSFFILGITAHGHHYHQPHEGLHHRSPRQNRRTTARTTTSSARTTTAVTTSLAGTTTAVTTSLTTTSQTVSSSSAVNTTTVAALAGSAIVQSTVLIIARDADSARQATSGLNGYGIPFQTLLVPQAGVELPTLNTTSGGNFGGIIIVSGISYYYGETEGWHSALTQAQMDQLYDYQVTYSVRMVQYDVYPQPAFGTTPLGSCCDLGVEQTVSFTNTSSFTQAGFKTGAGMTTQGLFHYVAQVTDSSTTWEIAQFAANSQYGSPSTAAVINDFAGREQMVFFISWATDWSPTSNFLQHAYITWMTRGLYAGFRRVNLNTQVDDVLLGTEIYYPGAGTNSYRIDTADMNVIKAWVPTIQAKMNPGSWYRPELGYNGNGNIIAVDPEDLLGVCQGGPIYTEYESTPLEFQKPLGTGQTGWPTTPTTYPYTQDCLNRDPLSVWMKTASNRDTFLHLSHTFTHQAQNNATYDDIYKEIDWNQQWFQQTGIVNGNFSADALIPPAITGLHNGDALRAWWDNGLRNCVGDNSRPVLRNQQNYMWPYTTNVASNGFDGITVIPRWSLRIYYNCDTPACTLQEWIDTSAGSGDFNNLMASERADTMRHFFGLYRDGVMFHQLNLRVNGMNTLTTSDGTQVKSLFQFWIEEMVQEFGRLVNWPMLTLKQSDLAKAFTDRQARDACGYNMSWTMASGKITGLTVSANGNTCSAAIPVTVPGPVASTQGFATEKVGNDPLTIWVKLTGSPVSFTLQTPISV</sequence>
<feature type="compositionally biased region" description="Basic residues" evidence="1">
    <location>
        <begin position="32"/>
        <end position="42"/>
    </location>
</feature>
<evidence type="ECO:0008006" key="8">
    <source>
        <dbReference type="Google" id="ProtNLM"/>
    </source>
</evidence>
<protein>
    <recommendedName>
        <fullName evidence="8">Extracellular serine-rich protein</fullName>
    </recommendedName>
</protein>
<dbReference type="Pfam" id="PF25116">
    <property type="entry name" value="CBM87_Agd3"/>
    <property type="match status" value="1"/>
</dbReference>
<dbReference type="Proteomes" id="UP001345013">
    <property type="component" value="Unassembled WGS sequence"/>
</dbReference>
<evidence type="ECO:0000259" key="3">
    <source>
        <dbReference type="Pfam" id="PF25115"/>
    </source>
</evidence>
<dbReference type="PANTHER" id="PTHR31002">
    <property type="entry name" value="SERIPAUPERIN"/>
    <property type="match status" value="1"/>
</dbReference>
<name>A0ABR0K547_9EURO</name>
<accession>A0ABR0K547</accession>
<dbReference type="EMBL" id="JAVRRG010000094">
    <property type="protein sequence ID" value="KAK5087264.1"/>
    <property type="molecule type" value="Genomic_DNA"/>
</dbReference>
<gene>
    <name evidence="6" type="ORF">LTR24_006859</name>
</gene>
<dbReference type="InterPro" id="IPR056825">
    <property type="entry name" value="Agd3_C"/>
</dbReference>
<dbReference type="InterPro" id="IPR050788">
    <property type="entry name" value="Yeast_SRP1/TIP1_CWP"/>
</dbReference>
<proteinExistence type="predicted"/>
<evidence type="ECO:0000259" key="5">
    <source>
        <dbReference type="Pfam" id="PF25117"/>
    </source>
</evidence>
<dbReference type="InterPro" id="IPR056827">
    <property type="entry name" value="CBM87_Agd3"/>
</dbReference>
<keyword evidence="7" id="KW-1185">Reference proteome</keyword>
<evidence type="ECO:0000256" key="1">
    <source>
        <dbReference type="SAM" id="MobiDB-lite"/>
    </source>
</evidence>
<dbReference type="Pfam" id="PF25117">
    <property type="entry name" value="Agd3_C"/>
    <property type="match status" value="1"/>
</dbReference>
<feature type="domain" description="Agd3 deacetylase" evidence="3">
    <location>
        <begin position="324"/>
        <end position="688"/>
    </location>
</feature>
<evidence type="ECO:0000313" key="7">
    <source>
        <dbReference type="Proteomes" id="UP001345013"/>
    </source>
</evidence>
<dbReference type="InterPro" id="IPR056826">
    <property type="entry name" value="Agd3_CE"/>
</dbReference>